<dbReference type="RefSeq" id="WP_073272569.1">
    <property type="nucleotide sequence ID" value="NZ_FRAC01000006.1"/>
</dbReference>
<dbReference type="EMBL" id="FRAC01000006">
    <property type="protein sequence ID" value="SHJ59908.1"/>
    <property type="molecule type" value="Genomic_DNA"/>
</dbReference>
<evidence type="ECO:0000313" key="1">
    <source>
        <dbReference type="EMBL" id="SHJ59908.1"/>
    </source>
</evidence>
<protein>
    <submittedName>
        <fullName evidence="1">Uncharacterized protein</fullName>
    </submittedName>
</protein>
<organism evidence="1 2">
    <name type="scientific">Anaerocolumna jejuensis DSM 15929</name>
    <dbReference type="NCBI Taxonomy" id="1121322"/>
    <lineage>
        <taxon>Bacteria</taxon>
        <taxon>Bacillati</taxon>
        <taxon>Bacillota</taxon>
        <taxon>Clostridia</taxon>
        <taxon>Lachnospirales</taxon>
        <taxon>Lachnospiraceae</taxon>
        <taxon>Anaerocolumna</taxon>
    </lineage>
</organism>
<dbReference type="STRING" id="1121322.SAMN02745136_00499"/>
<accession>A0A1M6KLP7</accession>
<gene>
    <name evidence="1" type="ORF">SAMN02745136_00499</name>
</gene>
<dbReference type="Proteomes" id="UP000184386">
    <property type="component" value="Unassembled WGS sequence"/>
</dbReference>
<sequence>MGKKKKQPNLSPEEETVLIHGLIDKGFSQKGIEGLFQGKYSQSKISNMKQKKDAYNQGRNDRENEIKTEVYEKVLNNQSKAAPMILGSVDD</sequence>
<reference evidence="1 2" key="1">
    <citation type="submission" date="2016-11" db="EMBL/GenBank/DDBJ databases">
        <authorList>
            <person name="Jaros S."/>
            <person name="Januszkiewicz K."/>
            <person name="Wedrychowicz H."/>
        </authorList>
    </citation>
    <scope>NUCLEOTIDE SEQUENCE [LARGE SCALE GENOMIC DNA]</scope>
    <source>
        <strain evidence="1 2">DSM 15929</strain>
    </source>
</reference>
<keyword evidence="2" id="KW-1185">Reference proteome</keyword>
<evidence type="ECO:0000313" key="2">
    <source>
        <dbReference type="Proteomes" id="UP000184386"/>
    </source>
</evidence>
<dbReference type="AlphaFoldDB" id="A0A1M6KLP7"/>
<name>A0A1M6KLP7_9FIRM</name>
<proteinExistence type="predicted"/>